<dbReference type="InterPro" id="IPR013078">
    <property type="entry name" value="His_Pase_superF_clade-1"/>
</dbReference>
<dbReference type="PIRSF" id="PIRSF000709">
    <property type="entry name" value="6PFK_2-Ptase"/>
    <property type="match status" value="1"/>
</dbReference>
<dbReference type="AlphaFoldDB" id="A0A0R1VLK0"/>
<dbReference type="OrthoDB" id="9782128at2"/>
<dbReference type="SUPFAM" id="SSF53254">
    <property type="entry name" value="Phosphoglycerate mutase-like"/>
    <property type="match status" value="1"/>
</dbReference>
<sequence length="209" mass="23054">MKLYFVRHGSTKINQAACFNGSRSDSPLTADGKQAAAALGEELQQIEFAHCYSSPQQRALTTAKLVMEQNTATVSPQLTIIPQLREMDLGQWDGTPVSQHQHEAVFFNYYHHPAQFAAEKIGAESYSALVRRGQLALKKIIFANQRQLATANLLVVSHGLLLTALLKSLQKVPLDDFRQDGLIPTASVTIMQTFDGRNFETLKWGAAAV</sequence>
<name>A0A0R1VLK0_9LACO</name>
<dbReference type="CDD" id="cd07067">
    <property type="entry name" value="HP_PGM_like"/>
    <property type="match status" value="1"/>
</dbReference>
<dbReference type="GO" id="GO:0016791">
    <property type="term" value="F:phosphatase activity"/>
    <property type="evidence" value="ECO:0007669"/>
    <property type="project" value="TreeGrafter"/>
</dbReference>
<evidence type="ECO:0000256" key="1">
    <source>
        <dbReference type="PIRSR" id="PIRSR613078-2"/>
    </source>
</evidence>
<gene>
    <name evidence="2" type="ORF">FC89_GL000563</name>
</gene>
<dbReference type="SMART" id="SM00855">
    <property type="entry name" value="PGAM"/>
    <property type="match status" value="1"/>
</dbReference>
<dbReference type="Gene3D" id="3.40.50.1240">
    <property type="entry name" value="Phosphoglycerate mutase-like"/>
    <property type="match status" value="1"/>
</dbReference>
<dbReference type="InterPro" id="IPR029033">
    <property type="entry name" value="His_PPase_superfam"/>
</dbReference>
<feature type="binding site" evidence="1">
    <location>
        <position position="58"/>
    </location>
    <ligand>
        <name>substrate</name>
    </ligand>
</feature>
<evidence type="ECO:0000313" key="3">
    <source>
        <dbReference type="Proteomes" id="UP000051451"/>
    </source>
</evidence>
<keyword evidence="3" id="KW-1185">Reference proteome</keyword>
<dbReference type="GeneID" id="98318597"/>
<dbReference type="PANTHER" id="PTHR48100">
    <property type="entry name" value="BROAD-SPECIFICITY PHOSPHATASE YOR283W-RELATED"/>
    <property type="match status" value="1"/>
</dbReference>
<feature type="binding site" evidence="1">
    <location>
        <begin position="7"/>
        <end position="14"/>
    </location>
    <ligand>
        <name>substrate</name>
    </ligand>
</feature>
<proteinExistence type="predicted"/>
<reference evidence="2 3" key="1">
    <citation type="journal article" date="2015" name="Genome Announc.">
        <title>Expanding the biotechnology potential of lactobacilli through comparative genomics of 213 strains and associated genera.</title>
        <authorList>
            <person name="Sun Z."/>
            <person name="Harris H.M."/>
            <person name="McCann A."/>
            <person name="Guo C."/>
            <person name="Argimon S."/>
            <person name="Zhang W."/>
            <person name="Yang X."/>
            <person name="Jeffery I.B."/>
            <person name="Cooney J.C."/>
            <person name="Kagawa T.F."/>
            <person name="Liu W."/>
            <person name="Song Y."/>
            <person name="Salvetti E."/>
            <person name="Wrobel A."/>
            <person name="Rasinkangas P."/>
            <person name="Parkhill J."/>
            <person name="Rea M.C."/>
            <person name="O'Sullivan O."/>
            <person name="Ritari J."/>
            <person name="Douillard F.P."/>
            <person name="Paul Ross R."/>
            <person name="Yang R."/>
            <person name="Briner A.E."/>
            <person name="Felis G.E."/>
            <person name="de Vos W.M."/>
            <person name="Barrangou R."/>
            <person name="Klaenhammer T.R."/>
            <person name="Caufield P.W."/>
            <person name="Cui Y."/>
            <person name="Zhang H."/>
            <person name="O'Toole P.W."/>
        </authorList>
    </citation>
    <scope>NUCLEOTIDE SEQUENCE [LARGE SCALE GENOMIC DNA]</scope>
    <source>
        <strain evidence="2 3">DSM 18630</strain>
    </source>
</reference>
<dbReference type="Pfam" id="PF00300">
    <property type="entry name" value="His_Phos_1"/>
    <property type="match status" value="1"/>
</dbReference>
<dbReference type="PATRIC" id="fig|1423750.3.peg.581"/>
<dbReference type="RefSeq" id="WP_057871336.1">
    <property type="nucleotide sequence ID" value="NZ_AZGB01000015.1"/>
</dbReference>
<evidence type="ECO:0000313" key="2">
    <source>
        <dbReference type="EMBL" id="KRM06418.1"/>
    </source>
</evidence>
<dbReference type="Proteomes" id="UP000051451">
    <property type="component" value="Unassembled WGS sequence"/>
</dbReference>
<dbReference type="STRING" id="1423750.FC89_GL000563"/>
<dbReference type="PANTHER" id="PTHR48100:SF1">
    <property type="entry name" value="HISTIDINE PHOSPHATASE FAMILY PROTEIN-RELATED"/>
    <property type="match status" value="1"/>
</dbReference>
<comment type="caution">
    <text evidence="2">The sequence shown here is derived from an EMBL/GenBank/DDBJ whole genome shotgun (WGS) entry which is preliminary data.</text>
</comment>
<dbReference type="GO" id="GO:0005737">
    <property type="term" value="C:cytoplasm"/>
    <property type="evidence" value="ECO:0007669"/>
    <property type="project" value="TreeGrafter"/>
</dbReference>
<accession>A0A0R1VLK0</accession>
<dbReference type="EMBL" id="AZGB01000015">
    <property type="protein sequence ID" value="KRM06418.1"/>
    <property type="molecule type" value="Genomic_DNA"/>
</dbReference>
<protein>
    <submittedName>
        <fullName evidence="2">Phosphoglycerate mutase</fullName>
    </submittedName>
</protein>
<organism evidence="2 3">
    <name type="scientific">Liquorilactobacillus ghanensis DSM 18630</name>
    <dbReference type="NCBI Taxonomy" id="1423750"/>
    <lineage>
        <taxon>Bacteria</taxon>
        <taxon>Bacillati</taxon>
        <taxon>Bacillota</taxon>
        <taxon>Bacilli</taxon>
        <taxon>Lactobacillales</taxon>
        <taxon>Lactobacillaceae</taxon>
        <taxon>Liquorilactobacillus</taxon>
    </lineage>
</organism>
<dbReference type="InterPro" id="IPR050275">
    <property type="entry name" value="PGM_Phosphatase"/>
</dbReference>